<sequence>MQYLFLPIFISISLASVSQATPTVDPNGYVAFCPCMGRFGNQIDQLLGSLSFAKQLNRTLLLPPLVEYPTGKPAAAMVPFETIFEVSEVAKYHRVIPMGDFMRDLANSIWPKSKRAAFCWRPREGIYDKEAPPSCNAKEGNPFGPFWDYSRIDFVRDVYYGEVIRSGYDLGRHGAKSAWEVNYPAETYPVLAFTGAPGAFPVNAEDRHLQKYLKFRPRITDKAFKFIKESLPRPFVGIHLRNNVDWRQPLPVFITSLLFEAVPISQSSESQPTPAIKMTDPLVHIHHAILYEFQRGSNATEAHENLAKVFGEHTPVVSTIHKWYHRFEDGNFDLEDHRHHDHHEGKHVPVTPTQHHKSPSGTSPIGQPGPRKFDLDELRALAREHPEWSTGQFAEALDVTHKTALRWLDEIGVPRAQYDRVCDHLKPHTKSRAQLFASAQCIGYNGEKGVLTHEVCQPSEATVLDEVENYVASLGAKSVFVSSDRDHLIPELNDRLKRYNAKAVKLDNDDPHVSLAILTRADHFIGNCISTFSAFVSRSREFGPLQAFRSTSFFGFEPDRARSIEL</sequence>
<keyword evidence="11" id="KW-0325">Glycoprotein</keyword>
<evidence type="ECO:0000256" key="1">
    <source>
        <dbReference type="ARBA" id="ARBA00004240"/>
    </source>
</evidence>
<keyword evidence="13" id="KW-0119">Carbohydrate metabolism</keyword>
<dbReference type="Gene3D" id="3.40.50.11340">
    <property type="match status" value="1"/>
</dbReference>
<evidence type="ECO:0000256" key="5">
    <source>
        <dbReference type="ARBA" id="ARBA00021745"/>
    </source>
</evidence>
<dbReference type="Pfam" id="PF17906">
    <property type="entry name" value="HTH_48"/>
    <property type="match status" value="1"/>
</dbReference>
<comment type="catalytic activity">
    <reaction evidence="16">
        <text>L-seryl-[protein] + GDP-beta-L-fucose = 3-O-(alpha-L-fucosyl)-L-seryl-[protein] + GDP + H(+)</text>
        <dbReference type="Rhea" id="RHEA:63644"/>
        <dbReference type="Rhea" id="RHEA-COMP:9863"/>
        <dbReference type="Rhea" id="RHEA-COMP:17914"/>
        <dbReference type="ChEBI" id="CHEBI:15378"/>
        <dbReference type="ChEBI" id="CHEBI:29999"/>
        <dbReference type="ChEBI" id="CHEBI:57273"/>
        <dbReference type="ChEBI" id="CHEBI:58189"/>
        <dbReference type="ChEBI" id="CHEBI:189632"/>
        <dbReference type="EC" id="2.4.1.221"/>
    </reaction>
    <physiologicalReaction direction="left-to-right" evidence="16">
        <dbReference type="Rhea" id="RHEA:63645"/>
    </physiologicalReaction>
</comment>
<keyword evidence="6" id="KW-0328">Glycosyltransferase</keyword>
<name>A0A7E4ZW71_PANRE</name>
<dbReference type="CDD" id="cd11302">
    <property type="entry name" value="O-FucT-1"/>
    <property type="match status" value="1"/>
</dbReference>
<comment type="pathway">
    <text evidence="2">Protein modification; protein glycosylation.</text>
</comment>
<evidence type="ECO:0000256" key="6">
    <source>
        <dbReference type="ARBA" id="ARBA00022676"/>
    </source>
</evidence>
<comment type="similarity">
    <text evidence="3">Belongs to the glycosyltransferase 65 family.</text>
</comment>
<dbReference type="GO" id="GO:0005783">
    <property type="term" value="C:endoplasmic reticulum"/>
    <property type="evidence" value="ECO:0007669"/>
    <property type="project" value="UniProtKB-SubCell"/>
</dbReference>
<dbReference type="WBParaSite" id="Pan_g21264.t1">
    <property type="protein sequence ID" value="Pan_g21264.t1"/>
    <property type="gene ID" value="Pan_g21264"/>
</dbReference>
<dbReference type="PANTHER" id="PTHR21420">
    <property type="entry name" value="GDP-FUCOSE PROTEIN O-FUCOSYLTRANSFERASE 1"/>
    <property type="match status" value="1"/>
</dbReference>
<keyword evidence="7" id="KW-0808">Transferase</keyword>
<dbReference type="InterPro" id="IPR019378">
    <property type="entry name" value="GDP-Fuc_O-FucTrfase"/>
</dbReference>
<evidence type="ECO:0000256" key="14">
    <source>
        <dbReference type="ARBA" id="ARBA00033080"/>
    </source>
</evidence>
<evidence type="ECO:0000256" key="10">
    <source>
        <dbReference type="ARBA" id="ARBA00023157"/>
    </source>
</evidence>
<evidence type="ECO:0000256" key="17">
    <source>
        <dbReference type="SAM" id="MobiDB-lite"/>
    </source>
</evidence>
<evidence type="ECO:0000256" key="11">
    <source>
        <dbReference type="ARBA" id="ARBA00023180"/>
    </source>
</evidence>
<dbReference type="GO" id="GO:0046922">
    <property type="term" value="F:peptide-O-fucosyltransferase activity"/>
    <property type="evidence" value="ECO:0007669"/>
    <property type="project" value="UniProtKB-EC"/>
</dbReference>
<evidence type="ECO:0000256" key="7">
    <source>
        <dbReference type="ARBA" id="ARBA00022679"/>
    </source>
</evidence>
<evidence type="ECO:0000256" key="3">
    <source>
        <dbReference type="ARBA" id="ARBA00010626"/>
    </source>
</evidence>
<dbReference type="UniPathway" id="UPA00378"/>
<dbReference type="Gene3D" id="1.10.10.1450">
    <property type="match status" value="1"/>
</dbReference>
<feature type="compositionally biased region" description="Basic and acidic residues" evidence="17">
    <location>
        <begin position="335"/>
        <end position="347"/>
    </location>
</feature>
<keyword evidence="12" id="KW-0294">Fucose metabolism</keyword>
<evidence type="ECO:0000256" key="13">
    <source>
        <dbReference type="ARBA" id="ARBA00023277"/>
    </source>
</evidence>
<evidence type="ECO:0000256" key="15">
    <source>
        <dbReference type="ARBA" id="ARBA00047273"/>
    </source>
</evidence>
<accession>A0A7E4ZW71</accession>
<evidence type="ECO:0000256" key="16">
    <source>
        <dbReference type="ARBA" id="ARBA00048647"/>
    </source>
</evidence>
<evidence type="ECO:0000256" key="2">
    <source>
        <dbReference type="ARBA" id="ARBA00004922"/>
    </source>
</evidence>
<evidence type="ECO:0000256" key="9">
    <source>
        <dbReference type="ARBA" id="ARBA00022976"/>
    </source>
</evidence>
<dbReference type="GO" id="GO:0007219">
    <property type="term" value="P:Notch signaling pathway"/>
    <property type="evidence" value="ECO:0007669"/>
    <property type="project" value="UniProtKB-KW"/>
</dbReference>
<evidence type="ECO:0000256" key="8">
    <source>
        <dbReference type="ARBA" id="ARBA00022824"/>
    </source>
</evidence>
<keyword evidence="10" id="KW-1015">Disulfide bond</keyword>
<organism evidence="20 21">
    <name type="scientific">Panagrellus redivivus</name>
    <name type="common">Microworm</name>
    <dbReference type="NCBI Taxonomy" id="6233"/>
    <lineage>
        <taxon>Eukaryota</taxon>
        <taxon>Metazoa</taxon>
        <taxon>Ecdysozoa</taxon>
        <taxon>Nematoda</taxon>
        <taxon>Chromadorea</taxon>
        <taxon>Rhabditida</taxon>
        <taxon>Tylenchina</taxon>
        <taxon>Panagrolaimomorpha</taxon>
        <taxon>Panagrolaimoidea</taxon>
        <taxon>Panagrolaimidae</taxon>
        <taxon>Panagrellus</taxon>
    </lineage>
</organism>
<keyword evidence="9" id="KW-0914">Notch signaling pathway</keyword>
<keyword evidence="18" id="KW-0732">Signal</keyword>
<proteinExistence type="inferred from homology"/>
<evidence type="ECO:0000259" key="19">
    <source>
        <dbReference type="Pfam" id="PF17906"/>
    </source>
</evidence>
<dbReference type="InterPro" id="IPR039922">
    <property type="entry name" value="POFUT1"/>
</dbReference>
<keyword evidence="8" id="KW-0256">Endoplasmic reticulum</keyword>
<evidence type="ECO:0000256" key="12">
    <source>
        <dbReference type="ARBA" id="ARBA00023253"/>
    </source>
</evidence>
<dbReference type="Proteomes" id="UP000492821">
    <property type="component" value="Unassembled WGS sequence"/>
</dbReference>
<protein>
    <recommendedName>
        <fullName evidence="5">GDP-fucose protein O-fucosyltransferase 1</fullName>
        <ecNumber evidence="4">2.4.1.221</ecNumber>
    </recommendedName>
    <alternativeName>
        <fullName evidence="14">Peptide-O-fucosyltransferase 1</fullName>
    </alternativeName>
</protein>
<evidence type="ECO:0000313" key="20">
    <source>
        <dbReference type="Proteomes" id="UP000492821"/>
    </source>
</evidence>
<dbReference type="Pfam" id="PF10250">
    <property type="entry name" value="O-FucT"/>
    <property type="match status" value="2"/>
</dbReference>
<reference evidence="20" key="1">
    <citation type="journal article" date="2013" name="Genetics">
        <title>The draft genome and transcriptome of Panagrellus redivivus are shaped by the harsh demands of a free-living lifestyle.</title>
        <authorList>
            <person name="Srinivasan J."/>
            <person name="Dillman A.R."/>
            <person name="Macchietto M.G."/>
            <person name="Heikkinen L."/>
            <person name="Lakso M."/>
            <person name="Fracchia K.M."/>
            <person name="Antoshechkin I."/>
            <person name="Mortazavi A."/>
            <person name="Wong G."/>
            <person name="Sternberg P.W."/>
        </authorList>
    </citation>
    <scope>NUCLEOTIDE SEQUENCE [LARGE SCALE GENOMIC DNA]</scope>
    <source>
        <strain evidence="20">MT8872</strain>
    </source>
</reference>
<evidence type="ECO:0000313" key="21">
    <source>
        <dbReference type="WBParaSite" id="Pan_g21264.t1"/>
    </source>
</evidence>
<evidence type="ECO:0000256" key="18">
    <source>
        <dbReference type="SAM" id="SignalP"/>
    </source>
</evidence>
<comment type="subcellular location">
    <subcellularLocation>
        <location evidence="1">Endoplasmic reticulum</location>
    </subcellularLocation>
</comment>
<evidence type="ECO:0000256" key="4">
    <source>
        <dbReference type="ARBA" id="ARBA00012196"/>
    </source>
</evidence>
<dbReference type="Gene3D" id="3.40.50.11350">
    <property type="match status" value="2"/>
</dbReference>
<feature type="signal peptide" evidence="18">
    <location>
        <begin position="1"/>
        <end position="20"/>
    </location>
</feature>
<dbReference type="GO" id="GO:0006004">
    <property type="term" value="P:fucose metabolic process"/>
    <property type="evidence" value="ECO:0007669"/>
    <property type="project" value="UniProtKB-KW"/>
</dbReference>
<feature type="region of interest" description="Disordered" evidence="17">
    <location>
        <begin position="335"/>
        <end position="372"/>
    </location>
</feature>
<dbReference type="EC" id="2.4.1.221" evidence="4"/>
<dbReference type="PANTHER" id="PTHR21420:SF10">
    <property type="entry name" value="GDP-FUCOSE PROTEIN O-FUCOSYLTRANSFERASE 1"/>
    <property type="match status" value="1"/>
</dbReference>
<feature type="chain" id="PRO_5028876126" description="GDP-fucose protein O-fucosyltransferase 1" evidence="18">
    <location>
        <begin position="21"/>
        <end position="566"/>
    </location>
</feature>
<dbReference type="AlphaFoldDB" id="A0A7E4ZW71"/>
<comment type="catalytic activity">
    <reaction evidence="15">
        <text>L-threonyl-[protein] + GDP-beta-L-fucose = 3-O-(alpha-L-fucosyl)-L-threonyl-[protein] + GDP + H(+)</text>
        <dbReference type="Rhea" id="RHEA:70491"/>
        <dbReference type="Rhea" id="RHEA-COMP:11060"/>
        <dbReference type="Rhea" id="RHEA-COMP:17915"/>
        <dbReference type="ChEBI" id="CHEBI:15378"/>
        <dbReference type="ChEBI" id="CHEBI:30013"/>
        <dbReference type="ChEBI" id="CHEBI:57273"/>
        <dbReference type="ChEBI" id="CHEBI:58189"/>
        <dbReference type="ChEBI" id="CHEBI:189631"/>
        <dbReference type="EC" id="2.4.1.221"/>
    </reaction>
    <physiologicalReaction direction="left-to-right" evidence="15">
        <dbReference type="Rhea" id="RHEA:70492"/>
    </physiologicalReaction>
</comment>
<reference evidence="21" key="2">
    <citation type="submission" date="2020-10" db="UniProtKB">
        <authorList>
            <consortium name="WormBaseParasite"/>
        </authorList>
    </citation>
    <scope>IDENTIFICATION</scope>
</reference>
<feature type="domain" description="Mos1 transposase HTH" evidence="19">
    <location>
        <begin position="283"/>
        <end position="331"/>
    </location>
</feature>
<keyword evidence="20" id="KW-1185">Reference proteome</keyword>
<dbReference type="InterPro" id="IPR041426">
    <property type="entry name" value="Mos1_HTH"/>
</dbReference>